<evidence type="ECO:0000313" key="2">
    <source>
        <dbReference type="EnsemblPlants" id="AES86939"/>
    </source>
</evidence>
<sequence>MNVFGTIYTTQMCSMVSGLPEMKMPMESCEECMHSKKQKNYFNKGAGKKNKEYS</sequence>
<evidence type="ECO:0000313" key="1">
    <source>
        <dbReference type="EMBL" id="AES86939.1"/>
    </source>
</evidence>
<accession>G7JQ63</accession>
<evidence type="ECO:0000313" key="3">
    <source>
        <dbReference type="Proteomes" id="UP000002051"/>
    </source>
</evidence>
<proteinExistence type="predicted"/>
<dbReference type="Proteomes" id="UP000002051">
    <property type="component" value="Chromosome 4"/>
</dbReference>
<reference evidence="1 3" key="2">
    <citation type="journal article" date="2014" name="BMC Genomics">
        <title>An improved genome release (version Mt4.0) for the model legume Medicago truncatula.</title>
        <authorList>
            <person name="Tang H."/>
            <person name="Krishnakumar V."/>
            <person name="Bidwell S."/>
            <person name="Rosen B."/>
            <person name="Chan A."/>
            <person name="Zhou S."/>
            <person name="Gentzbittel L."/>
            <person name="Childs K.L."/>
            <person name="Yandell M."/>
            <person name="Gundlach H."/>
            <person name="Mayer K.F."/>
            <person name="Schwartz D.C."/>
            <person name="Town C.D."/>
        </authorList>
    </citation>
    <scope>GENOME REANNOTATION</scope>
    <source>
        <strain evidence="2 3">cv. Jemalong A17</strain>
    </source>
</reference>
<protein>
    <submittedName>
        <fullName evidence="1 2">Uncharacterized protein</fullName>
    </submittedName>
</protein>
<dbReference type="AlphaFoldDB" id="G7JQ63"/>
<gene>
    <name evidence="1" type="ordered locus">MTR_4g017250</name>
</gene>
<keyword evidence="3" id="KW-1185">Reference proteome</keyword>
<dbReference type="EMBL" id="CM001220">
    <property type="protein sequence ID" value="AES86939.1"/>
    <property type="molecule type" value="Genomic_DNA"/>
</dbReference>
<reference evidence="2" key="3">
    <citation type="submission" date="2015-04" db="UniProtKB">
        <authorList>
            <consortium name="EnsemblPlants"/>
        </authorList>
    </citation>
    <scope>IDENTIFICATION</scope>
    <source>
        <strain evidence="2">cv. Jemalong A17</strain>
    </source>
</reference>
<reference evidence="1 3" key="1">
    <citation type="journal article" date="2011" name="Nature">
        <title>The Medicago genome provides insight into the evolution of rhizobial symbioses.</title>
        <authorList>
            <person name="Young N.D."/>
            <person name="Debelle F."/>
            <person name="Oldroyd G.E."/>
            <person name="Geurts R."/>
            <person name="Cannon S.B."/>
            <person name="Udvardi M.K."/>
            <person name="Benedito V.A."/>
            <person name="Mayer K.F."/>
            <person name="Gouzy J."/>
            <person name="Schoof H."/>
            <person name="Van de Peer Y."/>
            <person name="Proost S."/>
            <person name="Cook D.R."/>
            <person name="Meyers B.C."/>
            <person name="Spannagl M."/>
            <person name="Cheung F."/>
            <person name="De Mita S."/>
            <person name="Krishnakumar V."/>
            <person name="Gundlach H."/>
            <person name="Zhou S."/>
            <person name="Mudge J."/>
            <person name="Bharti A.K."/>
            <person name="Murray J.D."/>
            <person name="Naoumkina M.A."/>
            <person name="Rosen B."/>
            <person name="Silverstein K.A."/>
            <person name="Tang H."/>
            <person name="Rombauts S."/>
            <person name="Zhao P.X."/>
            <person name="Zhou P."/>
            <person name="Barbe V."/>
            <person name="Bardou P."/>
            <person name="Bechner M."/>
            <person name="Bellec A."/>
            <person name="Berger A."/>
            <person name="Berges H."/>
            <person name="Bidwell S."/>
            <person name="Bisseling T."/>
            <person name="Choisne N."/>
            <person name="Couloux A."/>
            <person name="Denny R."/>
            <person name="Deshpande S."/>
            <person name="Dai X."/>
            <person name="Doyle J.J."/>
            <person name="Dudez A.M."/>
            <person name="Farmer A.D."/>
            <person name="Fouteau S."/>
            <person name="Franken C."/>
            <person name="Gibelin C."/>
            <person name="Gish J."/>
            <person name="Goldstein S."/>
            <person name="Gonzalez A.J."/>
            <person name="Green P.J."/>
            <person name="Hallab A."/>
            <person name="Hartog M."/>
            <person name="Hua A."/>
            <person name="Humphray S.J."/>
            <person name="Jeong D.H."/>
            <person name="Jing Y."/>
            <person name="Jocker A."/>
            <person name="Kenton S.M."/>
            <person name="Kim D.J."/>
            <person name="Klee K."/>
            <person name="Lai H."/>
            <person name="Lang C."/>
            <person name="Lin S."/>
            <person name="Macmil S.L."/>
            <person name="Magdelenat G."/>
            <person name="Matthews L."/>
            <person name="McCorrison J."/>
            <person name="Monaghan E.L."/>
            <person name="Mun J.H."/>
            <person name="Najar F.Z."/>
            <person name="Nicholson C."/>
            <person name="Noirot C."/>
            <person name="O'Bleness M."/>
            <person name="Paule C.R."/>
            <person name="Poulain J."/>
            <person name="Prion F."/>
            <person name="Qin B."/>
            <person name="Qu C."/>
            <person name="Retzel E.F."/>
            <person name="Riddle C."/>
            <person name="Sallet E."/>
            <person name="Samain S."/>
            <person name="Samson N."/>
            <person name="Sanders I."/>
            <person name="Saurat O."/>
            <person name="Scarpelli C."/>
            <person name="Schiex T."/>
            <person name="Segurens B."/>
            <person name="Severin A.J."/>
            <person name="Sherrier D.J."/>
            <person name="Shi R."/>
            <person name="Sims S."/>
            <person name="Singer S.R."/>
            <person name="Sinharoy S."/>
            <person name="Sterck L."/>
            <person name="Viollet A."/>
            <person name="Wang B.B."/>
            <person name="Wang K."/>
            <person name="Wang M."/>
            <person name="Wang X."/>
            <person name="Warfsmann J."/>
            <person name="Weissenbach J."/>
            <person name="White D.D."/>
            <person name="White J.D."/>
            <person name="Wiley G.B."/>
            <person name="Wincker P."/>
            <person name="Xing Y."/>
            <person name="Yang L."/>
            <person name="Yao Z."/>
            <person name="Ying F."/>
            <person name="Zhai J."/>
            <person name="Zhou L."/>
            <person name="Zuber A."/>
            <person name="Denarie J."/>
            <person name="Dixon R.A."/>
            <person name="May G.D."/>
            <person name="Schwartz D.C."/>
            <person name="Rogers J."/>
            <person name="Quetier F."/>
            <person name="Town C.D."/>
            <person name="Roe B.A."/>
        </authorList>
    </citation>
    <scope>NUCLEOTIDE SEQUENCE [LARGE SCALE GENOMIC DNA]</scope>
    <source>
        <strain evidence="1">A17</strain>
        <strain evidence="2 3">cv. Jemalong A17</strain>
    </source>
</reference>
<dbReference type="PaxDb" id="3880-AES86939"/>
<dbReference type="EnsemblPlants" id="AES86939">
    <property type="protein sequence ID" value="AES86939"/>
    <property type="gene ID" value="MTR_4g017250"/>
</dbReference>
<dbReference type="HOGENOM" id="CLU_3053386_0_0_1"/>
<organism evidence="1 3">
    <name type="scientific">Medicago truncatula</name>
    <name type="common">Barrel medic</name>
    <name type="synonym">Medicago tribuloides</name>
    <dbReference type="NCBI Taxonomy" id="3880"/>
    <lineage>
        <taxon>Eukaryota</taxon>
        <taxon>Viridiplantae</taxon>
        <taxon>Streptophyta</taxon>
        <taxon>Embryophyta</taxon>
        <taxon>Tracheophyta</taxon>
        <taxon>Spermatophyta</taxon>
        <taxon>Magnoliopsida</taxon>
        <taxon>eudicotyledons</taxon>
        <taxon>Gunneridae</taxon>
        <taxon>Pentapetalae</taxon>
        <taxon>rosids</taxon>
        <taxon>fabids</taxon>
        <taxon>Fabales</taxon>
        <taxon>Fabaceae</taxon>
        <taxon>Papilionoideae</taxon>
        <taxon>50 kb inversion clade</taxon>
        <taxon>NPAAA clade</taxon>
        <taxon>Hologalegina</taxon>
        <taxon>IRL clade</taxon>
        <taxon>Trifolieae</taxon>
        <taxon>Medicago</taxon>
    </lineage>
</organism>
<name>G7JQ63_MEDTR</name>